<protein>
    <submittedName>
        <fullName evidence="12">Mannose receptor, C type 1b</fullName>
    </submittedName>
</protein>
<dbReference type="InterPro" id="IPR050111">
    <property type="entry name" value="C-type_lectin/snaclec_domain"/>
</dbReference>
<dbReference type="PROSITE" id="PS00615">
    <property type="entry name" value="C_TYPE_LECTIN_1"/>
    <property type="match status" value="3"/>
</dbReference>
<dbReference type="InterPro" id="IPR001304">
    <property type="entry name" value="C-type_lectin-like"/>
</dbReference>
<keyword evidence="13" id="KW-1185">Reference proteome</keyword>
<evidence type="ECO:0000256" key="2">
    <source>
        <dbReference type="ARBA" id="ARBA00022692"/>
    </source>
</evidence>
<feature type="domain" description="Fibronectin type-II" evidence="11">
    <location>
        <begin position="134"/>
        <end position="181"/>
    </location>
</feature>
<evidence type="ECO:0000256" key="5">
    <source>
        <dbReference type="ARBA" id="ARBA00023136"/>
    </source>
</evidence>
<dbReference type="SUPFAM" id="SSF57440">
    <property type="entry name" value="Kringle-like"/>
    <property type="match status" value="1"/>
</dbReference>
<proteinExistence type="predicted"/>
<evidence type="ECO:0000259" key="10">
    <source>
        <dbReference type="PROSITE" id="PS50041"/>
    </source>
</evidence>
<dbReference type="InterPro" id="IPR018378">
    <property type="entry name" value="C-type_lectin_CS"/>
</dbReference>
<dbReference type="SUPFAM" id="SSF50370">
    <property type="entry name" value="Ricin B-like lectins"/>
    <property type="match status" value="1"/>
</dbReference>
<dbReference type="PROSITE" id="PS50231">
    <property type="entry name" value="RICIN_B_LECTIN"/>
    <property type="match status" value="1"/>
</dbReference>
<dbReference type="InterPro" id="IPR016186">
    <property type="entry name" value="C-type_lectin-like/link_sf"/>
</dbReference>
<evidence type="ECO:0000256" key="4">
    <source>
        <dbReference type="ARBA" id="ARBA00022989"/>
    </source>
</evidence>
<dbReference type="Gene3D" id="2.80.10.50">
    <property type="match status" value="1"/>
</dbReference>
<evidence type="ECO:0000256" key="6">
    <source>
        <dbReference type="ARBA" id="ARBA00023157"/>
    </source>
</evidence>
<name>A0A671U4K8_SPAAU</name>
<feature type="disulfide bond" evidence="8">
    <location>
        <begin position="139"/>
        <end position="165"/>
    </location>
</feature>
<sequence length="1239" mass="140188">MTRRGTDSSFQLTNKETGYCLVKTNNDCNDIRWTTGDRILVPQRNKCLGAQGKSVGSEISLYDCDENSELQKWECRNETVLALKDQELYIELTADNTAVLSKRVGANNNLTITGTSSGACTRTHRELYAIGGNAAGMPCMFPFQYHDQWYSDCTTVDSSEKRLWCAVETKYQTERWGYCPVTSEYSKGGWHVHPTTGAYYQLNTQSALTWQQAETSCKQQGASLLSITDPHEQAYVTGNSVTRKDTLNSGTKLWTGLILDPEHGWKWLDGRPYRYLKWDSGHPLPDPGHNCAVFEPVVHYSWQSSPCSKKLGYICYSKVAEQLPTQAVGGFCSAPWIPYNGHCFRLDRTQKTWSDAQRECRNRGGDLVSIRNVEDQSFVISQLGYNSTDELWIGLNDRKTEGLFDWIDHSPVSFTSWEFGKPATSTEIKDCVLISGEVRSTMLGWRRHGSYCYFIGTEALTYSAARADCTRSGSYLADVSNGVDNAFLVSLVGLKPEKHFWIGLSNYRSGHRFVWTNKDTVRYTHWNAEMPGHKQGCVAMKTGLYAGHWDVLPCTNREKYICKHLAEGAAITPTPALTTFESCEVTLPSHVKVILSCFKIFSDRYSSGRTWFEARDYCRTIGGDLASFHSDADLKVLKGFYTAWIGFSAPDPVTGYVWSDGSPVQFTHWQQGQPDNKNNVESCAVFSSFRADESGSWSDMHCEMINGWICQIPAGIVPKPTPGPVTSDGWLEWNGNQYYFSRRSAAMEQARRSCQNMHGDLVTINSEAESVFLWKRVSRYGIYWIGLTVDLDGTYGWMDGSPVVFQRWDEGRPRFENNDENCAIMASHLGFWVNHNCGFEYNYICKRSGTQLANATVAPTVSPKGGCPQNWKKIESKVSGHFLIILNDSIKVVSLPMTWNAAKAHCQGDGAQLASVRNEWSQAYVELMVMNLRAPLWIGLNKAETGGYFRYIEGWRITITKWDYNEPRMDQPCVYVDVDKTWKTADCNRKMKSICMKTTDVPPTESSNFPGFCPDDPDIYIFRGQTVSWLPFRGYCYLFLKRNVDWPSASAECAREGGALASIEDPHEQEFIHGNIQMFQDSEPMFWIGLYKTRKGMWLWLDRTAMDYTNWGFGETSGNRYGAIRARDGKWAAATERRRGYICKIPKGETIITMMPSSITDQSSITEPFGLVLIAIVIVTVVVLILFKKSGRRLPMPKKFTTFDNPLFFNNERFRSNVVDNNKLVVNEMEENPAPVATV</sequence>
<dbReference type="PROSITE" id="PS50041">
    <property type="entry name" value="C_TYPE_LECTIN_2"/>
    <property type="match status" value="7"/>
</dbReference>
<accession>A0A671U4K8</accession>
<dbReference type="InterPro" id="IPR035992">
    <property type="entry name" value="Ricin_B-like_lectins"/>
</dbReference>
<dbReference type="Gene3D" id="3.10.100.10">
    <property type="entry name" value="Mannose-Binding Protein A, subunit A"/>
    <property type="match status" value="7"/>
</dbReference>
<dbReference type="SUPFAM" id="SSF56436">
    <property type="entry name" value="C-type lectin-like"/>
    <property type="match status" value="7"/>
</dbReference>
<evidence type="ECO:0000256" key="9">
    <source>
        <dbReference type="SAM" id="Phobius"/>
    </source>
</evidence>
<evidence type="ECO:0000256" key="3">
    <source>
        <dbReference type="ARBA" id="ARBA00022737"/>
    </source>
</evidence>
<feature type="domain" description="C-type lectin" evidence="10">
    <location>
        <begin position="733"/>
        <end position="846"/>
    </location>
</feature>
<dbReference type="Proteomes" id="UP000472265">
    <property type="component" value="Chromosome 21"/>
</dbReference>
<reference evidence="12" key="3">
    <citation type="submission" date="2025-09" db="UniProtKB">
        <authorList>
            <consortium name="Ensembl"/>
        </authorList>
    </citation>
    <scope>IDENTIFICATION</scope>
</reference>
<evidence type="ECO:0000313" key="12">
    <source>
        <dbReference type="Ensembl" id="ENSSAUP00010008980.1"/>
    </source>
</evidence>
<dbReference type="Ensembl" id="ENSSAUT00010009592.1">
    <property type="protein sequence ID" value="ENSSAUP00010008980.1"/>
    <property type="gene ID" value="ENSSAUG00010004364.1"/>
</dbReference>
<dbReference type="GeneTree" id="ENSGT01050000244842"/>
<evidence type="ECO:0000256" key="8">
    <source>
        <dbReference type="PROSITE-ProRule" id="PRU00479"/>
    </source>
</evidence>
<dbReference type="FunFam" id="2.10.10.10:FF:000001">
    <property type="entry name" value="Fibronectin 1a isoform 1"/>
    <property type="match status" value="1"/>
</dbReference>
<dbReference type="InterPro" id="IPR000562">
    <property type="entry name" value="FN_type2_dom"/>
</dbReference>
<reference evidence="12" key="2">
    <citation type="submission" date="2025-08" db="UniProtKB">
        <authorList>
            <consortium name="Ensembl"/>
        </authorList>
    </citation>
    <scope>IDENTIFICATION</scope>
</reference>
<keyword evidence="7" id="KW-0325">Glycoprotein</keyword>
<feature type="domain" description="C-type lectin" evidence="10">
    <location>
        <begin position="897"/>
        <end position="996"/>
    </location>
</feature>
<keyword evidence="6 8" id="KW-1015">Disulfide bond</keyword>
<dbReference type="GO" id="GO:0016020">
    <property type="term" value="C:membrane"/>
    <property type="evidence" value="ECO:0007669"/>
    <property type="project" value="UniProtKB-SubCell"/>
</dbReference>
<organism evidence="12 13">
    <name type="scientific">Sparus aurata</name>
    <name type="common">Gilthead sea bream</name>
    <dbReference type="NCBI Taxonomy" id="8175"/>
    <lineage>
        <taxon>Eukaryota</taxon>
        <taxon>Metazoa</taxon>
        <taxon>Chordata</taxon>
        <taxon>Craniata</taxon>
        <taxon>Vertebrata</taxon>
        <taxon>Euteleostomi</taxon>
        <taxon>Actinopterygii</taxon>
        <taxon>Neopterygii</taxon>
        <taxon>Teleostei</taxon>
        <taxon>Neoteleostei</taxon>
        <taxon>Acanthomorphata</taxon>
        <taxon>Eupercaria</taxon>
        <taxon>Spariformes</taxon>
        <taxon>Sparidae</taxon>
        <taxon>Sparus</taxon>
    </lineage>
</organism>
<keyword evidence="3" id="KW-0677">Repeat</keyword>
<keyword evidence="4 9" id="KW-1133">Transmembrane helix</keyword>
<feature type="domain" description="C-type lectin" evidence="10">
    <location>
        <begin position="448"/>
        <end position="563"/>
    </location>
</feature>
<feature type="transmembrane region" description="Helical" evidence="9">
    <location>
        <begin position="1169"/>
        <end position="1187"/>
    </location>
</feature>
<dbReference type="PROSITE" id="PS51092">
    <property type="entry name" value="FN2_2"/>
    <property type="match status" value="1"/>
</dbReference>
<dbReference type="AlphaFoldDB" id="A0A671U4K8"/>
<dbReference type="SMART" id="SM00059">
    <property type="entry name" value="FN2"/>
    <property type="match status" value="1"/>
</dbReference>
<keyword evidence="2 9" id="KW-0812">Transmembrane</keyword>
<dbReference type="Pfam" id="PF00059">
    <property type="entry name" value="Lectin_C"/>
    <property type="match status" value="7"/>
</dbReference>
<feature type="domain" description="C-type lectin" evidence="10">
    <location>
        <begin position="195"/>
        <end position="316"/>
    </location>
</feature>
<feature type="domain" description="C-type lectin" evidence="10">
    <location>
        <begin position="339"/>
        <end position="446"/>
    </location>
</feature>
<dbReference type="InterPro" id="IPR036943">
    <property type="entry name" value="FN_type2_sf"/>
</dbReference>
<keyword evidence="5 9" id="KW-0472">Membrane</keyword>
<comment type="caution">
    <text evidence="8">Lacks conserved residue(s) required for the propagation of feature annotation.</text>
</comment>
<dbReference type="InterPro" id="IPR013806">
    <property type="entry name" value="Kringle-like"/>
</dbReference>
<feature type="domain" description="C-type lectin" evidence="10">
    <location>
        <begin position="1032"/>
        <end position="1131"/>
    </location>
</feature>
<evidence type="ECO:0000313" key="13">
    <source>
        <dbReference type="Proteomes" id="UP000472265"/>
    </source>
</evidence>
<comment type="subcellular location">
    <subcellularLocation>
        <location evidence="1">Membrane</location>
        <topology evidence="1">Single-pass membrane protein</topology>
    </subcellularLocation>
</comment>
<dbReference type="Gene3D" id="2.10.10.10">
    <property type="entry name" value="Fibronectin, type II, collagen-binding"/>
    <property type="match status" value="1"/>
</dbReference>
<dbReference type="PANTHER" id="PTHR22803">
    <property type="entry name" value="MANNOSE, PHOSPHOLIPASE, LECTIN RECEPTOR RELATED"/>
    <property type="match status" value="1"/>
</dbReference>
<evidence type="ECO:0000256" key="7">
    <source>
        <dbReference type="ARBA" id="ARBA00023180"/>
    </source>
</evidence>
<feature type="domain" description="C-type lectin" evidence="10">
    <location>
        <begin position="597"/>
        <end position="711"/>
    </location>
</feature>
<dbReference type="InterPro" id="IPR016187">
    <property type="entry name" value="CTDL_fold"/>
</dbReference>
<gene>
    <name evidence="12" type="primary">LOC115572432</name>
</gene>
<evidence type="ECO:0000256" key="1">
    <source>
        <dbReference type="ARBA" id="ARBA00004167"/>
    </source>
</evidence>
<evidence type="ECO:0000259" key="11">
    <source>
        <dbReference type="PROSITE" id="PS51092"/>
    </source>
</evidence>
<dbReference type="SMART" id="SM00034">
    <property type="entry name" value="CLECT"/>
    <property type="match status" value="7"/>
</dbReference>
<dbReference type="CDD" id="cd00037">
    <property type="entry name" value="CLECT"/>
    <property type="match status" value="6"/>
</dbReference>
<dbReference type="CDD" id="cd00062">
    <property type="entry name" value="FN2"/>
    <property type="match status" value="1"/>
</dbReference>
<dbReference type="Pfam" id="PF00040">
    <property type="entry name" value="fn2"/>
    <property type="match status" value="1"/>
</dbReference>
<reference evidence="12" key="1">
    <citation type="submission" date="2021-04" db="EMBL/GenBank/DDBJ databases">
        <authorList>
            <consortium name="Wellcome Sanger Institute Data Sharing"/>
        </authorList>
    </citation>
    <scope>NUCLEOTIDE SEQUENCE [LARGE SCALE GENOMIC DNA]</scope>
</reference>